<protein>
    <submittedName>
        <fullName evidence="2">Uncharacterized protein</fullName>
    </submittedName>
</protein>
<evidence type="ECO:0000313" key="3">
    <source>
        <dbReference type="MGI" id="MGI:3642687"/>
    </source>
</evidence>
<sequence length="129" mass="14218">MLQLLPNHLPVPGEASGHAWAASGHALLPFLAERASPRVPLHPSRLSRCAQSSTGVASPERLRPNRPPQPLSRHFLGNHSGIQKVLICPEPWEALWHWFMSAVVGYLELNSLGICHFPVVPFTVHSPHL</sequence>
<dbReference type="AGR" id="MGI:3642687"/>
<gene>
    <name evidence="3" type="primary">Gm10505</name>
</gene>
<reference evidence="2" key="8">
    <citation type="journal article" date="2005" name="Science">
        <title>Antisense Transcription in the Mammalian Transcriptome.</title>
        <authorList>
            <consortium name="RIKEN Genome Exploration Research Group and Genome Science Group (Genome Network Project Core Group) and the FANTOM Consortium"/>
        </authorList>
    </citation>
    <scope>NUCLEOTIDE SEQUENCE</scope>
    <source>
        <strain evidence="2">C57BL/6J</strain>
        <tissue evidence="2">Hypothalamus</tissue>
    </source>
</reference>
<reference evidence="2" key="5">
    <citation type="journal article" date="2002" name="Nature">
        <title>Analysis of the mouse transcriptome based on functional annotation of 60,770 full-length cDNAs.</title>
        <authorList>
            <consortium name="The FANTOM Consortium and the RIKEN Genome Exploration Research Group Phase I and II Team"/>
        </authorList>
    </citation>
    <scope>NUCLEOTIDE SEQUENCE</scope>
    <source>
        <strain evidence="2">C57BL/6J</strain>
        <tissue evidence="2">Hypothalamus</tissue>
    </source>
</reference>
<reference evidence="2" key="2">
    <citation type="journal article" date="2000" name="Genome Res.">
        <title>Normalization and subtraction of cap-trapper-selected cDNAs to prepare full-length cDNA libraries for rapid discovery of new genes.</title>
        <authorList>
            <person name="Carninci P."/>
            <person name="Shibata Y."/>
            <person name="Hayatsu N."/>
            <person name="Sugahara Y."/>
            <person name="Shibata K."/>
            <person name="Itoh M."/>
            <person name="Konno H."/>
            <person name="Okazaki Y."/>
            <person name="Muramatsu M."/>
            <person name="Hayashizaki Y."/>
        </authorList>
    </citation>
    <scope>NUCLEOTIDE SEQUENCE</scope>
    <source>
        <strain evidence="2">C57BL/6J</strain>
        <tissue evidence="2">Hypothalamus</tissue>
    </source>
</reference>
<dbReference type="UCSC" id="uc012anv.1">
    <property type="organism name" value="mouse"/>
</dbReference>
<feature type="region of interest" description="Disordered" evidence="1">
    <location>
        <begin position="42"/>
        <end position="70"/>
    </location>
</feature>
<evidence type="ECO:0000256" key="1">
    <source>
        <dbReference type="SAM" id="MobiDB-lite"/>
    </source>
</evidence>
<reference evidence="2" key="4">
    <citation type="journal article" date="2001" name="Nature">
        <title>Functional annotation of a full-length mouse cDNA collection.</title>
        <authorList>
            <consortium name="The RIKEN Genome Exploration Research Group Phase II Team and the FANTOM Consortium"/>
        </authorList>
    </citation>
    <scope>NUCLEOTIDE SEQUENCE</scope>
    <source>
        <strain evidence="2">C57BL/6J</strain>
        <tissue evidence="2">Hypothalamus</tissue>
    </source>
</reference>
<reference evidence="2" key="3">
    <citation type="journal article" date="2000" name="Genome Res.">
        <title>RIKEN integrated sequence analysis (RISA) system--384-format sequencing pipeline with 384 multicapillary sequencer.</title>
        <authorList>
            <person name="Shibata K."/>
            <person name="Itoh M."/>
            <person name="Aizawa K."/>
            <person name="Nagaoka S."/>
            <person name="Sasaki N."/>
            <person name="Carninci P."/>
            <person name="Konno H."/>
            <person name="Akiyama J."/>
            <person name="Nishi K."/>
            <person name="Kitsunai T."/>
            <person name="Tashiro H."/>
            <person name="Itoh M."/>
            <person name="Sumi N."/>
            <person name="Ishii Y."/>
            <person name="Nakamura S."/>
            <person name="Hazama M."/>
            <person name="Nishine T."/>
            <person name="Harada A."/>
            <person name="Yamamoto R."/>
            <person name="Matsumoto H."/>
            <person name="Sakaguchi S."/>
            <person name="Ikegami T."/>
            <person name="Kashiwagi K."/>
            <person name="Fujiwake S."/>
            <person name="Inoue K."/>
            <person name="Togawa Y."/>
            <person name="Izawa M."/>
            <person name="Ohara E."/>
            <person name="Watahiki M."/>
            <person name="Yoneda Y."/>
            <person name="Ishikawa T."/>
            <person name="Ozawa K."/>
            <person name="Tanaka T."/>
            <person name="Matsuura S."/>
            <person name="Kawai J."/>
            <person name="Okazaki Y."/>
            <person name="Muramatsu M."/>
            <person name="Inoue Y."/>
            <person name="Kira A."/>
            <person name="Hayashizaki Y."/>
        </authorList>
    </citation>
    <scope>NUCLEOTIDE SEQUENCE</scope>
    <source>
        <strain evidence="2">C57BL/6J</strain>
        <tissue evidence="2">Hypothalamus</tissue>
    </source>
</reference>
<reference evidence="2" key="7">
    <citation type="journal article" date="2005" name="Science">
        <title>The Transcriptional Landscape of the Mammalian Genome.</title>
        <authorList>
            <consortium name="The FANTOM Consortium"/>
            <consortium name="Riken Genome Exploration Research Group and Genome Science Group (Genome Network Project Core Group)"/>
        </authorList>
    </citation>
    <scope>NUCLEOTIDE SEQUENCE</scope>
    <source>
        <strain evidence="2">C57BL/6J</strain>
        <tissue evidence="2">Hypothalamus</tissue>
    </source>
</reference>
<dbReference type="EMBL" id="AK138223">
    <property type="protein sequence ID" value="BAE23588.1"/>
    <property type="molecule type" value="mRNA"/>
</dbReference>
<reference evidence="2" key="1">
    <citation type="journal article" date="1999" name="Methods Enzymol.">
        <title>High-efficiency full-length cDNA cloning.</title>
        <authorList>
            <person name="Carninci P."/>
            <person name="Hayashizaki Y."/>
        </authorList>
    </citation>
    <scope>NUCLEOTIDE SEQUENCE</scope>
    <source>
        <strain evidence="2">C57BL/6J</strain>
        <tissue evidence="2">Hypothalamus</tissue>
    </source>
</reference>
<reference evidence="2" key="6">
    <citation type="submission" date="2004-03" db="EMBL/GenBank/DDBJ databases">
        <authorList>
            <person name="Arakawa T."/>
            <person name="Carninci P."/>
            <person name="Fukuda S."/>
            <person name="Hashizume W."/>
            <person name="Hayashida K."/>
            <person name="Hori F."/>
            <person name="Iida J."/>
            <person name="Imamura K."/>
            <person name="Imotani K."/>
            <person name="Itoh M."/>
            <person name="Kanagawa S."/>
            <person name="Kawai J."/>
            <person name="Kojima M."/>
            <person name="Konno H."/>
            <person name="Murata M."/>
            <person name="Nakamura M."/>
            <person name="Ninomiya N."/>
            <person name="Nishiyori H."/>
            <person name="Nomura K."/>
            <person name="Ohno M."/>
            <person name="Sakazume N."/>
            <person name="Sano H."/>
            <person name="Sasaki D."/>
            <person name="Shibata K."/>
            <person name="Shiraki T."/>
            <person name="Tagami M."/>
            <person name="Tagami Y."/>
            <person name="Waki K."/>
            <person name="Watahiki A."/>
            <person name="Muramatsu M."/>
            <person name="Hayashizaki Y."/>
        </authorList>
    </citation>
    <scope>NUCLEOTIDE SEQUENCE</scope>
    <source>
        <strain evidence="2">C57BL/6J</strain>
        <tissue evidence="2">Hypothalamus</tissue>
    </source>
</reference>
<organism evidence="2">
    <name type="scientific">Mus musculus</name>
    <name type="common">Mouse</name>
    <dbReference type="NCBI Taxonomy" id="10090"/>
    <lineage>
        <taxon>Eukaryota</taxon>
        <taxon>Metazoa</taxon>
        <taxon>Chordata</taxon>
        <taxon>Craniata</taxon>
        <taxon>Vertebrata</taxon>
        <taxon>Euteleostomi</taxon>
        <taxon>Mammalia</taxon>
        <taxon>Eutheria</taxon>
        <taxon>Euarchontoglires</taxon>
        <taxon>Glires</taxon>
        <taxon>Rodentia</taxon>
        <taxon>Myomorpha</taxon>
        <taxon>Muroidea</taxon>
        <taxon>Muridae</taxon>
        <taxon>Murinae</taxon>
        <taxon>Mus</taxon>
        <taxon>Mus</taxon>
    </lineage>
</organism>
<dbReference type="MGI" id="MGI:3642687">
    <property type="gene designation" value="Gm10505"/>
</dbReference>
<accession>Q3UUN7</accession>
<name>Q3UUN7_MOUSE</name>
<proteinExistence type="evidence at transcript level"/>
<evidence type="ECO:0000313" key="2">
    <source>
        <dbReference type="EMBL" id="BAE23588.1"/>
    </source>
</evidence>
<dbReference type="AlphaFoldDB" id="Q3UUN7"/>